<dbReference type="InterPro" id="IPR016055">
    <property type="entry name" value="A-D-PHexomutase_a/b/a-I/II/III"/>
</dbReference>
<evidence type="ECO:0000259" key="7">
    <source>
        <dbReference type="Pfam" id="PF00408"/>
    </source>
</evidence>
<dbReference type="InterPro" id="IPR036900">
    <property type="entry name" value="A-D-PHexomutase_C_sf"/>
</dbReference>
<evidence type="ECO:0000256" key="5">
    <source>
        <dbReference type="ARBA" id="ARBA00022842"/>
    </source>
</evidence>
<evidence type="ECO:0000256" key="2">
    <source>
        <dbReference type="ARBA" id="ARBA00010231"/>
    </source>
</evidence>
<dbReference type="PRINTS" id="PR00509">
    <property type="entry name" value="PGMPMM"/>
</dbReference>
<organism evidence="11 12">
    <name type="scientific">Candidatus Scatousia excrementipullorum</name>
    <dbReference type="NCBI Taxonomy" id="2840936"/>
    <lineage>
        <taxon>Bacteria</taxon>
        <taxon>Candidatus Scatousia</taxon>
    </lineage>
</organism>
<feature type="domain" description="Alpha-D-phosphohexomutase C-terminal" evidence="7">
    <location>
        <begin position="399"/>
        <end position="462"/>
    </location>
</feature>
<dbReference type="Pfam" id="PF02879">
    <property type="entry name" value="PGM_PMM_II"/>
    <property type="match status" value="1"/>
</dbReference>
<dbReference type="EMBL" id="JADIND010000109">
    <property type="protein sequence ID" value="MBO8430766.1"/>
    <property type="molecule type" value="Genomic_DNA"/>
</dbReference>
<dbReference type="SUPFAM" id="SSF55957">
    <property type="entry name" value="Phosphoglucomutase, C-terminal domain"/>
    <property type="match status" value="1"/>
</dbReference>
<dbReference type="PANTHER" id="PTHR45745:SF1">
    <property type="entry name" value="PHOSPHOGLUCOMUTASE 2B-RELATED"/>
    <property type="match status" value="1"/>
</dbReference>
<protein>
    <submittedName>
        <fullName evidence="11">Phosphoglucomutase/phosphomannomutase family protein</fullName>
    </submittedName>
</protein>
<dbReference type="GO" id="GO:0005975">
    <property type="term" value="P:carbohydrate metabolic process"/>
    <property type="evidence" value="ECO:0007669"/>
    <property type="project" value="InterPro"/>
</dbReference>
<dbReference type="Proteomes" id="UP000823632">
    <property type="component" value="Unassembled WGS sequence"/>
</dbReference>
<dbReference type="InterPro" id="IPR005843">
    <property type="entry name" value="A-D-PHexomutase_C"/>
</dbReference>
<reference evidence="11" key="2">
    <citation type="journal article" date="2021" name="PeerJ">
        <title>Extensive microbial diversity within the chicken gut microbiome revealed by metagenomics and culture.</title>
        <authorList>
            <person name="Gilroy R."/>
            <person name="Ravi A."/>
            <person name="Getino M."/>
            <person name="Pursley I."/>
            <person name="Horton D.L."/>
            <person name="Alikhan N.F."/>
            <person name="Baker D."/>
            <person name="Gharbi K."/>
            <person name="Hall N."/>
            <person name="Watson M."/>
            <person name="Adriaenssens E.M."/>
            <person name="Foster-Nyarko E."/>
            <person name="Jarju S."/>
            <person name="Secka A."/>
            <person name="Antonio M."/>
            <person name="Oren A."/>
            <person name="Chaudhuri R.R."/>
            <person name="La Ragione R."/>
            <person name="Hildebrand F."/>
            <person name="Pallen M.J."/>
        </authorList>
    </citation>
    <scope>NUCLEOTIDE SEQUENCE</scope>
    <source>
        <strain evidence="11">10192</strain>
    </source>
</reference>
<evidence type="ECO:0000259" key="10">
    <source>
        <dbReference type="Pfam" id="PF02880"/>
    </source>
</evidence>
<dbReference type="CDD" id="cd05800">
    <property type="entry name" value="PGM_like2"/>
    <property type="match status" value="1"/>
</dbReference>
<dbReference type="SUPFAM" id="SSF53738">
    <property type="entry name" value="Phosphoglucomutase, first 3 domains"/>
    <property type="match status" value="3"/>
</dbReference>
<keyword evidence="4" id="KW-0479">Metal-binding</keyword>
<sequence length="463" mass="51916">MRNEGKSMGITFGTDGWRAIVGKDFNTDNVTTATNAIAKYIFDNFGMNKKIIIGYDPRNMADIFSMQCAEILADFGFEVLYSKSVIPTPVLAYSAKHLNACAIMFTASHNPPEYLGLKFIPDYAGPATSDITDEIMYNLGVKFKSFGKGEIRHYNFKPDYFAHMQKLVDYKKIRELSENIIFDGLYSASIGYFDKILENNGIKFETLHMHHDPNFGGGMPEPKPKYLKELIEKVKAEPDSIGLANDGDADRFGVINEDGEYVSPNGIIAILLMHLKKNKHMEGPLVKTVGASLLLDKVAEKLGVDVIETAVGFKHVGEAMRKFNPIIGGEESGGLSIKGHIPEKDGLLANSLILEAMAYENKSLKQLQHDLYEFAGCKFYNDRIDKKLENKEEIKPVLEKYKDLKSIGEYNVIRTDTKDGVKLYLEDTTSWILIRPSGTEPLLRIYFESDSIDKIEKLKSAVI</sequence>
<comment type="caution">
    <text evidence="11">The sequence shown here is derived from an EMBL/GenBank/DDBJ whole genome shotgun (WGS) entry which is preliminary data.</text>
</comment>
<feature type="domain" description="Alpha-D-phosphohexomutase alpha/beta/alpha" evidence="10">
    <location>
        <begin position="264"/>
        <end position="372"/>
    </location>
</feature>
<dbReference type="GO" id="GO:0046872">
    <property type="term" value="F:metal ion binding"/>
    <property type="evidence" value="ECO:0007669"/>
    <property type="project" value="UniProtKB-KW"/>
</dbReference>
<accession>A0A9D9DNU4</accession>
<reference evidence="11" key="1">
    <citation type="submission" date="2020-10" db="EMBL/GenBank/DDBJ databases">
        <authorList>
            <person name="Gilroy R."/>
        </authorList>
    </citation>
    <scope>NUCLEOTIDE SEQUENCE</scope>
    <source>
        <strain evidence="11">10192</strain>
    </source>
</reference>
<evidence type="ECO:0000256" key="4">
    <source>
        <dbReference type="ARBA" id="ARBA00022723"/>
    </source>
</evidence>
<keyword evidence="5" id="KW-0460">Magnesium</keyword>
<dbReference type="InterPro" id="IPR005846">
    <property type="entry name" value="A-D-PHexomutase_a/b/a-III"/>
</dbReference>
<dbReference type="AlphaFoldDB" id="A0A9D9DNU4"/>
<comment type="similarity">
    <text evidence="2">Belongs to the phosphohexose mutase family.</text>
</comment>
<dbReference type="PANTHER" id="PTHR45745">
    <property type="entry name" value="PHOSPHOMANNOMUTASE 45A"/>
    <property type="match status" value="1"/>
</dbReference>
<evidence type="ECO:0000256" key="3">
    <source>
        <dbReference type="ARBA" id="ARBA00022553"/>
    </source>
</evidence>
<feature type="domain" description="Alpha-D-phosphohexomutase alpha/beta/alpha" evidence="8">
    <location>
        <begin position="11"/>
        <end position="136"/>
    </location>
</feature>
<proteinExistence type="inferred from homology"/>
<comment type="cofactor">
    <cofactor evidence="1">
        <name>Mg(2+)</name>
        <dbReference type="ChEBI" id="CHEBI:18420"/>
    </cofactor>
</comment>
<name>A0A9D9DNU4_9BACT</name>
<dbReference type="InterPro" id="IPR005841">
    <property type="entry name" value="Alpha-D-phosphohexomutase_SF"/>
</dbReference>
<dbReference type="Pfam" id="PF00408">
    <property type="entry name" value="PGM_PMM_IV"/>
    <property type="match status" value="1"/>
</dbReference>
<dbReference type="Pfam" id="PF02880">
    <property type="entry name" value="PGM_PMM_III"/>
    <property type="match status" value="1"/>
</dbReference>
<evidence type="ECO:0000313" key="11">
    <source>
        <dbReference type="EMBL" id="MBO8430766.1"/>
    </source>
</evidence>
<evidence type="ECO:0000313" key="12">
    <source>
        <dbReference type="Proteomes" id="UP000823632"/>
    </source>
</evidence>
<evidence type="ECO:0000259" key="9">
    <source>
        <dbReference type="Pfam" id="PF02879"/>
    </source>
</evidence>
<dbReference type="Gene3D" id="3.30.310.50">
    <property type="entry name" value="Alpha-D-phosphohexomutase, C-terminal domain"/>
    <property type="match status" value="1"/>
</dbReference>
<dbReference type="Pfam" id="PF02878">
    <property type="entry name" value="PGM_PMM_I"/>
    <property type="match status" value="1"/>
</dbReference>
<dbReference type="InterPro" id="IPR005844">
    <property type="entry name" value="A-D-PHexomutase_a/b/a-I"/>
</dbReference>
<evidence type="ECO:0000256" key="1">
    <source>
        <dbReference type="ARBA" id="ARBA00001946"/>
    </source>
</evidence>
<evidence type="ECO:0000259" key="8">
    <source>
        <dbReference type="Pfam" id="PF02878"/>
    </source>
</evidence>
<dbReference type="InterPro" id="IPR005845">
    <property type="entry name" value="A-D-PHexomutase_a/b/a-II"/>
</dbReference>
<dbReference type="Gene3D" id="3.40.120.10">
    <property type="entry name" value="Alpha-D-Glucose-1,6-Bisphosphate, subunit A, domain 3"/>
    <property type="match status" value="3"/>
</dbReference>
<evidence type="ECO:0000256" key="6">
    <source>
        <dbReference type="ARBA" id="ARBA00023235"/>
    </source>
</evidence>
<gene>
    <name evidence="11" type="ORF">IAC76_05205</name>
</gene>
<keyword evidence="6" id="KW-0413">Isomerase</keyword>
<dbReference type="GO" id="GO:0006166">
    <property type="term" value="P:purine ribonucleoside salvage"/>
    <property type="evidence" value="ECO:0007669"/>
    <property type="project" value="TreeGrafter"/>
</dbReference>
<keyword evidence="3" id="KW-0597">Phosphoprotein</keyword>
<dbReference type="GO" id="GO:0008973">
    <property type="term" value="F:phosphopentomutase activity"/>
    <property type="evidence" value="ECO:0007669"/>
    <property type="project" value="TreeGrafter"/>
</dbReference>
<feature type="domain" description="Alpha-D-phosphohexomutase alpha/beta/alpha" evidence="9">
    <location>
        <begin position="159"/>
        <end position="259"/>
    </location>
</feature>